<name>A0ABQ9D3F8_9PASS</name>
<keyword evidence="13" id="KW-1185">Reference proteome</keyword>
<evidence type="ECO:0000256" key="4">
    <source>
        <dbReference type="ARBA" id="ARBA00022771"/>
    </source>
</evidence>
<dbReference type="SUPFAM" id="SSF57850">
    <property type="entry name" value="RING/U-box"/>
    <property type="match status" value="1"/>
</dbReference>
<evidence type="ECO:0000256" key="10">
    <source>
        <dbReference type="SAM" id="Phobius"/>
    </source>
</evidence>
<reference evidence="12" key="1">
    <citation type="submission" date="2019-10" db="EMBL/GenBank/DDBJ databases">
        <authorList>
            <person name="Soares A.E.R."/>
            <person name="Aleixo A."/>
            <person name="Schneider P."/>
            <person name="Miyaki C.Y."/>
            <person name="Schneider M.P."/>
            <person name="Mello C."/>
            <person name="Vasconcelos A.T.R."/>
        </authorList>
    </citation>
    <scope>NUCLEOTIDE SEQUENCE</scope>
    <source>
        <tissue evidence="12">Muscle</tissue>
    </source>
</reference>
<evidence type="ECO:0000313" key="13">
    <source>
        <dbReference type="Proteomes" id="UP001145742"/>
    </source>
</evidence>
<feature type="transmembrane region" description="Helical" evidence="10">
    <location>
        <begin position="294"/>
        <end position="325"/>
    </location>
</feature>
<dbReference type="Pfam" id="PF14634">
    <property type="entry name" value="zf-RING_5"/>
    <property type="match status" value="1"/>
</dbReference>
<dbReference type="Proteomes" id="UP001145742">
    <property type="component" value="Unassembled WGS sequence"/>
</dbReference>
<evidence type="ECO:0000313" key="12">
    <source>
        <dbReference type="EMBL" id="KAJ7411940.1"/>
    </source>
</evidence>
<dbReference type="InterPro" id="IPR042285">
    <property type="entry name" value="RNF182"/>
</dbReference>
<dbReference type="Gene3D" id="3.30.40.10">
    <property type="entry name" value="Zinc/RING finger domain, C3HC4 (zinc finger)"/>
    <property type="match status" value="1"/>
</dbReference>
<keyword evidence="10" id="KW-0812">Transmembrane</keyword>
<dbReference type="InterPro" id="IPR001841">
    <property type="entry name" value="Znf_RING"/>
</dbReference>
<protein>
    <recommendedName>
        <fullName evidence="2">E3 ubiquitin-protein ligase RNF182</fullName>
    </recommendedName>
    <alternativeName>
        <fullName evidence="7">RING finger protein 182</fullName>
    </alternativeName>
    <alternativeName>
        <fullName evidence="6">RING-type E3 ubiquitin transferase RNF182</fullName>
    </alternativeName>
</protein>
<keyword evidence="10" id="KW-0472">Membrane</keyword>
<comment type="subunit">
    <text evidence="1">Interacts with ATP6V0C.</text>
</comment>
<evidence type="ECO:0000259" key="11">
    <source>
        <dbReference type="PROSITE" id="PS50089"/>
    </source>
</evidence>
<dbReference type="PROSITE" id="PS50089">
    <property type="entry name" value="ZF_RING_2"/>
    <property type="match status" value="1"/>
</dbReference>
<dbReference type="SMART" id="SM00184">
    <property type="entry name" value="RING"/>
    <property type="match status" value="1"/>
</dbReference>
<feature type="domain" description="RING-type" evidence="11">
    <location>
        <begin position="154"/>
        <end position="203"/>
    </location>
</feature>
<dbReference type="PROSITE" id="PS00518">
    <property type="entry name" value="ZF_RING_1"/>
    <property type="match status" value="1"/>
</dbReference>
<keyword evidence="4 8" id="KW-0863">Zinc-finger</keyword>
<organism evidence="12 13">
    <name type="scientific">Willisornis vidua</name>
    <name type="common">Xingu scale-backed antbird</name>
    <dbReference type="NCBI Taxonomy" id="1566151"/>
    <lineage>
        <taxon>Eukaryota</taxon>
        <taxon>Metazoa</taxon>
        <taxon>Chordata</taxon>
        <taxon>Craniata</taxon>
        <taxon>Vertebrata</taxon>
        <taxon>Euteleostomi</taxon>
        <taxon>Archelosauria</taxon>
        <taxon>Archosauria</taxon>
        <taxon>Dinosauria</taxon>
        <taxon>Saurischia</taxon>
        <taxon>Theropoda</taxon>
        <taxon>Coelurosauria</taxon>
        <taxon>Aves</taxon>
        <taxon>Neognathae</taxon>
        <taxon>Neoaves</taxon>
        <taxon>Telluraves</taxon>
        <taxon>Australaves</taxon>
        <taxon>Passeriformes</taxon>
        <taxon>Thamnophilidae</taxon>
        <taxon>Willisornis</taxon>
    </lineage>
</organism>
<dbReference type="InterPro" id="IPR013083">
    <property type="entry name" value="Znf_RING/FYVE/PHD"/>
</dbReference>
<evidence type="ECO:0000256" key="3">
    <source>
        <dbReference type="ARBA" id="ARBA00022723"/>
    </source>
</evidence>
<sequence length="327" mass="35044">MELAAGKEAEPGPQLVQAASGDGCARQQSESETVGSGDPGEQPQLCGEVSAAAWAHWNPSAEDATEPLLPGHDELPAACGASLPAGQDPPAAATSSPVLPRGESPAPQRGSPSLERVSSSILSLFGEEEVTSNSEVAAEAAELCPVPAGSEDECPICTEPYDEQRHKPALLNCSHGLCQACLRAIMDTAHGTEFGRVRCPICRQKTPMLEWEICKLQEELLLLHAQPTSPGTLATPRPPALPPRRPGLAGALEHRFQVRFHTSRMFGCLPCVRYPPCLIRGLARLQRRCRCCHLLLLALLLAAEMLSLLLIFLPILLMVILFLILDK</sequence>
<keyword evidence="3" id="KW-0479">Metal-binding</keyword>
<evidence type="ECO:0000256" key="1">
    <source>
        <dbReference type="ARBA" id="ARBA00011482"/>
    </source>
</evidence>
<evidence type="ECO:0000256" key="5">
    <source>
        <dbReference type="ARBA" id="ARBA00022833"/>
    </source>
</evidence>
<evidence type="ECO:0000256" key="8">
    <source>
        <dbReference type="PROSITE-ProRule" id="PRU00175"/>
    </source>
</evidence>
<dbReference type="InterPro" id="IPR017907">
    <property type="entry name" value="Znf_RING_CS"/>
</dbReference>
<dbReference type="PANTHER" id="PTHR46675">
    <property type="entry name" value="E3 UBIQUITIN-PROTEIN LIGASE RNF182"/>
    <property type="match status" value="1"/>
</dbReference>
<comment type="caution">
    <text evidence="12">The sequence shown here is derived from an EMBL/GenBank/DDBJ whole genome shotgun (WGS) entry which is preliminary data.</text>
</comment>
<dbReference type="PANTHER" id="PTHR46675:SF4">
    <property type="entry name" value="E3 UBIQUITIN-PROTEIN LIGASE RNF182"/>
    <property type="match status" value="1"/>
</dbReference>
<accession>A0ABQ9D3F8</accession>
<evidence type="ECO:0000256" key="7">
    <source>
        <dbReference type="ARBA" id="ARBA00031239"/>
    </source>
</evidence>
<evidence type="ECO:0000256" key="9">
    <source>
        <dbReference type="SAM" id="MobiDB-lite"/>
    </source>
</evidence>
<keyword evidence="10" id="KW-1133">Transmembrane helix</keyword>
<feature type="region of interest" description="Disordered" evidence="9">
    <location>
        <begin position="1"/>
        <end position="115"/>
    </location>
</feature>
<proteinExistence type="predicted"/>
<evidence type="ECO:0000256" key="6">
    <source>
        <dbReference type="ARBA" id="ARBA00030086"/>
    </source>
</evidence>
<evidence type="ECO:0000256" key="2">
    <source>
        <dbReference type="ARBA" id="ARBA00014050"/>
    </source>
</evidence>
<keyword evidence="5" id="KW-0862">Zinc</keyword>
<gene>
    <name evidence="12" type="ORF">WISP_99916</name>
</gene>
<dbReference type="EMBL" id="WHWB01034272">
    <property type="protein sequence ID" value="KAJ7411940.1"/>
    <property type="molecule type" value="Genomic_DNA"/>
</dbReference>
<feature type="compositionally biased region" description="Basic and acidic residues" evidence="9">
    <location>
        <begin position="1"/>
        <end position="10"/>
    </location>
</feature>